<dbReference type="PROSITE" id="PS50949">
    <property type="entry name" value="HTH_GNTR"/>
    <property type="match status" value="1"/>
</dbReference>
<keyword evidence="1" id="KW-0805">Transcription regulation</keyword>
<evidence type="ECO:0000313" key="6">
    <source>
        <dbReference type="Proteomes" id="UP000216947"/>
    </source>
</evidence>
<dbReference type="InterPro" id="IPR036388">
    <property type="entry name" value="WH-like_DNA-bd_sf"/>
</dbReference>
<name>A0A261RH93_9BORD</name>
<evidence type="ECO:0000256" key="3">
    <source>
        <dbReference type="ARBA" id="ARBA00023163"/>
    </source>
</evidence>
<dbReference type="GO" id="GO:0003700">
    <property type="term" value="F:DNA-binding transcription factor activity"/>
    <property type="evidence" value="ECO:0007669"/>
    <property type="project" value="InterPro"/>
</dbReference>
<reference evidence="6" key="1">
    <citation type="submission" date="2017-05" db="EMBL/GenBank/DDBJ databases">
        <title>Complete and WGS of Bordetella genogroups.</title>
        <authorList>
            <person name="Spilker T."/>
            <person name="Lipuma J."/>
        </authorList>
    </citation>
    <scope>NUCLEOTIDE SEQUENCE [LARGE SCALE GENOMIC DNA]</scope>
    <source>
        <strain evidence="6">AU18089</strain>
    </source>
</reference>
<keyword evidence="3" id="KW-0804">Transcription</keyword>
<sequence length="232" mass="25828">MSSAPKLVVTSDPAQIVRTELLEGLKRGRWPAGGRLPTERKLCADFGVSRSALRRVLQELRDMGLIEQKVGSGTYVTEGAAGARDGQEFEPSSISPAEIMEARLLLEPMLVDLIVSNATAGDFEHLDECCAQAEAAGTLEEFEHWDSALHEHLALATHNGFFVRVFQMLAEVRNSGEWGLLKKKSVTPERRARYQHEHRQIVAALKNRDADTAKQHILEHLVNVRFNLLGRV</sequence>
<keyword evidence="6" id="KW-1185">Reference proteome</keyword>
<dbReference type="RefSeq" id="WP_026641059.1">
    <property type="nucleotide sequence ID" value="NZ_NEVI01000003.1"/>
</dbReference>
<dbReference type="Gene3D" id="1.10.10.10">
    <property type="entry name" value="Winged helix-like DNA-binding domain superfamily/Winged helix DNA-binding domain"/>
    <property type="match status" value="1"/>
</dbReference>
<feature type="domain" description="HTH gntR-type" evidence="4">
    <location>
        <begin position="11"/>
        <end position="79"/>
    </location>
</feature>
<dbReference type="GO" id="GO:0003677">
    <property type="term" value="F:DNA binding"/>
    <property type="evidence" value="ECO:0007669"/>
    <property type="project" value="UniProtKB-KW"/>
</dbReference>
<keyword evidence="2" id="KW-0238">DNA-binding</keyword>
<evidence type="ECO:0000256" key="2">
    <source>
        <dbReference type="ARBA" id="ARBA00023125"/>
    </source>
</evidence>
<dbReference type="SUPFAM" id="SSF46785">
    <property type="entry name" value="Winged helix' DNA-binding domain"/>
    <property type="match status" value="1"/>
</dbReference>
<dbReference type="PANTHER" id="PTHR43537:SF5">
    <property type="entry name" value="UXU OPERON TRANSCRIPTIONAL REGULATOR"/>
    <property type="match status" value="1"/>
</dbReference>
<comment type="caution">
    <text evidence="5">The sequence shown here is derived from an EMBL/GenBank/DDBJ whole genome shotgun (WGS) entry which is preliminary data.</text>
</comment>
<accession>A0A261RH93</accession>
<dbReference type="Pfam" id="PF00392">
    <property type="entry name" value="GntR"/>
    <property type="match status" value="1"/>
</dbReference>
<dbReference type="Proteomes" id="UP000216947">
    <property type="component" value="Unassembled WGS sequence"/>
</dbReference>
<dbReference type="PRINTS" id="PR00035">
    <property type="entry name" value="HTHGNTR"/>
</dbReference>
<gene>
    <name evidence="5" type="ORF">CAL19_02470</name>
</gene>
<dbReference type="Gene3D" id="1.20.120.530">
    <property type="entry name" value="GntR ligand-binding domain-like"/>
    <property type="match status" value="1"/>
</dbReference>
<dbReference type="OrthoDB" id="5450856at2"/>
<dbReference type="AlphaFoldDB" id="A0A261RH93"/>
<dbReference type="SUPFAM" id="SSF48008">
    <property type="entry name" value="GntR ligand-binding domain-like"/>
    <property type="match status" value="1"/>
</dbReference>
<proteinExistence type="predicted"/>
<dbReference type="SMART" id="SM00345">
    <property type="entry name" value="HTH_GNTR"/>
    <property type="match status" value="1"/>
</dbReference>
<dbReference type="InterPro" id="IPR008920">
    <property type="entry name" value="TF_FadR/GntR_C"/>
</dbReference>
<evidence type="ECO:0000313" key="5">
    <source>
        <dbReference type="EMBL" id="OZI24404.1"/>
    </source>
</evidence>
<dbReference type="SMART" id="SM00895">
    <property type="entry name" value="FCD"/>
    <property type="match status" value="1"/>
</dbReference>
<dbReference type="EMBL" id="NEVK01000003">
    <property type="protein sequence ID" value="OZI24404.1"/>
    <property type="molecule type" value="Genomic_DNA"/>
</dbReference>
<evidence type="ECO:0000259" key="4">
    <source>
        <dbReference type="PROSITE" id="PS50949"/>
    </source>
</evidence>
<evidence type="ECO:0000256" key="1">
    <source>
        <dbReference type="ARBA" id="ARBA00023015"/>
    </source>
</evidence>
<organism evidence="5 6">
    <name type="scientific">Bordetella genomosp. 7</name>
    <dbReference type="NCBI Taxonomy" id="1416805"/>
    <lineage>
        <taxon>Bacteria</taxon>
        <taxon>Pseudomonadati</taxon>
        <taxon>Pseudomonadota</taxon>
        <taxon>Betaproteobacteria</taxon>
        <taxon>Burkholderiales</taxon>
        <taxon>Alcaligenaceae</taxon>
        <taxon>Bordetella</taxon>
    </lineage>
</organism>
<dbReference type="InterPro" id="IPR000524">
    <property type="entry name" value="Tscrpt_reg_HTH_GntR"/>
</dbReference>
<dbReference type="Pfam" id="PF07729">
    <property type="entry name" value="FCD"/>
    <property type="match status" value="1"/>
</dbReference>
<protein>
    <recommendedName>
        <fullName evidence="4">HTH gntR-type domain-containing protein</fullName>
    </recommendedName>
</protein>
<dbReference type="InterPro" id="IPR036390">
    <property type="entry name" value="WH_DNA-bd_sf"/>
</dbReference>
<dbReference type="PANTHER" id="PTHR43537">
    <property type="entry name" value="TRANSCRIPTIONAL REGULATOR, GNTR FAMILY"/>
    <property type="match status" value="1"/>
</dbReference>
<dbReference type="InterPro" id="IPR011711">
    <property type="entry name" value="GntR_C"/>
</dbReference>
<dbReference type="CDD" id="cd07377">
    <property type="entry name" value="WHTH_GntR"/>
    <property type="match status" value="1"/>
</dbReference>